<gene>
    <name evidence="1" type="ORF">CEUSTIGMA_g3942.t1</name>
</gene>
<proteinExistence type="predicted"/>
<dbReference type="GO" id="GO:0005737">
    <property type="term" value="C:cytoplasm"/>
    <property type="evidence" value="ECO:0007669"/>
    <property type="project" value="TreeGrafter"/>
</dbReference>
<dbReference type="GO" id="GO:0016887">
    <property type="term" value="F:ATP hydrolysis activity"/>
    <property type="evidence" value="ECO:0007669"/>
    <property type="project" value="TreeGrafter"/>
</dbReference>
<sequence>MVTRVFKKLEINRDCVFFHKIISGQNFNFSCRTHRSLKRQYSINAGMNAGMDFPLEQLITSIHACPTKAVIVVTGGAVQASSWLLSVPGASNTVIEALVPYARESLSSFLGHEPEQFCSESTAIQIAKAAFQRAAALSTLSTPILGVGATCALASVPIKRGDHRAYIACHGSFGTRVTSINLAKGARNRMAEDDLVSRALIKLVAQSMDLDITAFTLPLVLEGATAAEGQQPVAISDVVHQSLIAMSDPISDLLEGKVQCVEYSPNGSVVVDAPRNQKIVLSGSFNPLHDGHKKMLNTAVEQFGAVKGLEGCFELSIGNADKGMLTAIEIRKRVRQFISAGLPVVLTSAPLFVEKAGLMRSCRFVVGYDTAVRMVMPKYYNNSFTQMLLDFSRLRECGCSFIVAGRLDSGTESFKGLSDIDVPLELADLFECIPEEVFRLDISSTELRKNLAPEAM</sequence>
<dbReference type="PANTHER" id="PTHR31285:SF0">
    <property type="entry name" value="NICOTINAMIDE MONONUCLEOTIDE ADENYLYLTRANSFERASE"/>
    <property type="match status" value="1"/>
</dbReference>
<dbReference type="InterPro" id="IPR014729">
    <property type="entry name" value="Rossmann-like_a/b/a_fold"/>
</dbReference>
<protein>
    <submittedName>
        <fullName evidence="1">Uncharacterized protein</fullName>
    </submittedName>
</protein>
<dbReference type="Gene3D" id="3.40.50.620">
    <property type="entry name" value="HUPs"/>
    <property type="match status" value="1"/>
</dbReference>
<dbReference type="AlphaFoldDB" id="A0A250X095"/>
<dbReference type="EMBL" id="BEGY01000018">
    <property type="protein sequence ID" value="GAX76497.1"/>
    <property type="molecule type" value="Genomic_DNA"/>
</dbReference>
<dbReference type="InterPro" id="IPR036653">
    <property type="entry name" value="CinA-like_C"/>
</dbReference>
<dbReference type="SUPFAM" id="SSF52374">
    <property type="entry name" value="Nucleotidylyl transferase"/>
    <property type="match status" value="1"/>
</dbReference>
<dbReference type="Gene3D" id="3.90.950.20">
    <property type="entry name" value="CinA-like"/>
    <property type="match status" value="1"/>
</dbReference>
<reference evidence="1 2" key="1">
    <citation type="submission" date="2017-08" db="EMBL/GenBank/DDBJ databases">
        <title>Acidophilic green algal genome provides insights into adaptation to an acidic environment.</title>
        <authorList>
            <person name="Hirooka S."/>
            <person name="Hirose Y."/>
            <person name="Kanesaki Y."/>
            <person name="Higuchi S."/>
            <person name="Fujiwara T."/>
            <person name="Onuma R."/>
            <person name="Era A."/>
            <person name="Ohbayashi R."/>
            <person name="Uzuka A."/>
            <person name="Nozaki H."/>
            <person name="Yoshikawa H."/>
            <person name="Miyagishima S.Y."/>
        </authorList>
    </citation>
    <scope>NUCLEOTIDE SEQUENCE [LARGE SCALE GENOMIC DNA]</scope>
    <source>
        <strain evidence="1 2">NIES-2499</strain>
    </source>
</reference>
<accession>A0A250X095</accession>
<evidence type="ECO:0000313" key="1">
    <source>
        <dbReference type="EMBL" id="GAX76497.1"/>
    </source>
</evidence>
<dbReference type="Proteomes" id="UP000232323">
    <property type="component" value="Unassembled WGS sequence"/>
</dbReference>
<dbReference type="SUPFAM" id="SSF142433">
    <property type="entry name" value="CinA-like"/>
    <property type="match status" value="1"/>
</dbReference>
<comment type="caution">
    <text evidence="1">The sequence shown here is derived from an EMBL/GenBank/DDBJ whole genome shotgun (WGS) entry which is preliminary data.</text>
</comment>
<dbReference type="OrthoDB" id="5591297at2759"/>
<dbReference type="PANTHER" id="PTHR31285">
    <property type="entry name" value="NICOTINAMIDE MONONUCLEOTIDE ADENYLYLTRANSFERASE"/>
    <property type="match status" value="1"/>
</dbReference>
<dbReference type="GO" id="GO:0005634">
    <property type="term" value="C:nucleus"/>
    <property type="evidence" value="ECO:0007669"/>
    <property type="project" value="TreeGrafter"/>
</dbReference>
<organism evidence="1 2">
    <name type="scientific">Chlamydomonas eustigma</name>
    <dbReference type="NCBI Taxonomy" id="1157962"/>
    <lineage>
        <taxon>Eukaryota</taxon>
        <taxon>Viridiplantae</taxon>
        <taxon>Chlorophyta</taxon>
        <taxon>core chlorophytes</taxon>
        <taxon>Chlorophyceae</taxon>
        <taxon>CS clade</taxon>
        <taxon>Chlamydomonadales</taxon>
        <taxon>Chlamydomonadaceae</taxon>
        <taxon>Chlamydomonas</taxon>
    </lineage>
</organism>
<evidence type="ECO:0000313" key="2">
    <source>
        <dbReference type="Proteomes" id="UP000232323"/>
    </source>
</evidence>
<dbReference type="GO" id="GO:0000309">
    <property type="term" value="F:nicotinamide-nucleotide adenylyltransferase activity"/>
    <property type="evidence" value="ECO:0007669"/>
    <property type="project" value="TreeGrafter"/>
</dbReference>
<keyword evidence="2" id="KW-1185">Reference proteome</keyword>
<name>A0A250X095_9CHLO</name>